<comment type="caution">
    <text evidence="2">The sequence shown here is derived from an EMBL/GenBank/DDBJ whole genome shotgun (WGS) entry which is preliminary data.</text>
</comment>
<organism evidence="2 3">
    <name type="scientific">Caerostris darwini</name>
    <dbReference type="NCBI Taxonomy" id="1538125"/>
    <lineage>
        <taxon>Eukaryota</taxon>
        <taxon>Metazoa</taxon>
        <taxon>Ecdysozoa</taxon>
        <taxon>Arthropoda</taxon>
        <taxon>Chelicerata</taxon>
        <taxon>Arachnida</taxon>
        <taxon>Araneae</taxon>
        <taxon>Araneomorphae</taxon>
        <taxon>Entelegynae</taxon>
        <taxon>Araneoidea</taxon>
        <taxon>Araneidae</taxon>
        <taxon>Caerostris</taxon>
    </lineage>
</organism>
<keyword evidence="3" id="KW-1185">Reference proteome</keyword>
<evidence type="ECO:0000256" key="1">
    <source>
        <dbReference type="SAM" id="MobiDB-lite"/>
    </source>
</evidence>
<dbReference type="AlphaFoldDB" id="A0AAV4U7F7"/>
<evidence type="ECO:0000313" key="3">
    <source>
        <dbReference type="Proteomes" id="UP001054837"/>
    </source>
</evidence>
<dbReference type="Proteomes" id="UP001054837">
    <property type="component" value="Unassembled WGS sequence"/>
</dbReference>
<sequence length="86" mass="9262">MNFPEDEKIDLFMKDLSKVCAGYGNENMEMLEITVPDAESEGHLCGVATQTSSDEESDLDPSSQGWANHCARANSGPPEGSIRGRG</sequence>
<name>A0AAV4U7F7_9ARAC</name>
<dbReference type="EMBL" id="BPLQ01010802">
    <property type="protein sequence ID" value="GIY53757.1"/>
    <property type="molecule type" value="Genomic_DNA"/>
</dbReference>
<reference evidence="2 3" key="1">
    <citation type="submission" date="2021-06" db="EMBL/GenBank/DDBJ databases">
        <title>Caerostris darwini draft genome.</title>
        <authorList>
            <person name="Kono N."/>
            <person name="Arakawa K."/>
        </authorList>
    </citation>
    <scope>NUCLEOTIDE SEQUENCE [LARGE SCALE GENOMIC DNA]</scope>
</reference>
<proteinExistence type="predicted"/>
<gene>
    <name evidence="2" type="ORF">CDAR_225341</name>
</gene>
<feature type="region of interest" description="Disordered" evidence="1">
    <location>
        <begin position="47"/>
        <end position="86"/>
    </location>
</feature>
<evidence type="ECO:0000313" key="2">
    <source>
        <dbReference type="EMBL" id="GIY53757.1"/>
    </source>
</evidence>
<accession>A0AAV4U7F7</accession>
<protein>
    <submittedName>
        <fullName evidence="2">Uncharacterized protein</fullName>
    </submittedName>
</protein>